<name>A0A6J5SYF9_9CAUD</name>
<feature type="domain" description="Phage tail collar" evidence="1">
    <location>
        <begin position="69"/>
        <end position="126"/>
    </location>
</feature>
<dbReference type="InterPro" id="IPR011083">
    <property type="entry name" value="Phage_tail_collar_dom"/>
</dbReference>
<evidence type="ECO:0000259" key="1">
    <source>
        <dbReference type="Pfam" id="PF07484"/>
    </source>
</evidence>
<sequence>MTDFTQPINTSLVSTVLETLRNRDTSIAKMDFASDTNFTSGFLRYNRVNRVFEEFDGSVWVEQRVEPAGIVKSFAGTTAPRGHILCDGGAISRTAYPSLFTAIGTTYGAGNGSTTFNVPNLSGRFPLGKATTGTGSVLATTGGAIDHNHTTPAHYHGMGSGADLNVTSSGAHTTTINISHGHNATTVAGASGVSIANNTTGATNLTINDQGHFHSVPGVGTTTEGGGQNTGNSPTKFAKGRITNNGPTGDHNGSTFSATSNISITNGNHAHPVSITDPGHGHTTTVEALVNPYYAQDYSGVHTHAAANFAGRIGLVSGGLDGNTNMLGGTNNPPFLVLNYIITI</sequence>
<dbReference type="SUPFAM" id="SSF88874">
    <property type="entry name" value="Receptor-binding domain of short tail fibre protein gp12"/>
    <property type="match status" value="1"/>
</dbReference>
<proteinExistence type="predicted"/>
<organism evidence="2">
    <name type="scientific">uncultured Caudovirales phage</name>
    <dbReference type="NCBI Taxonomy" id="2100421"/>
    <lineage>
        <taxon>Viruses</taxon>
        <taxon>Duplodnaviria</taxon>
        <taxon>Heunggongvirae</taxon>
        <taxon>Uroviricota</taxon>
        <taxon>Caudoviricetes</taxon>
        <taxon>Peduoviridae</taxon>
        <taxon>Maltschvirus</taxon>
        <taxon>Maltschvirus maltsch</taxon>
    </lineage>
</organism>
<dbReference type="InterPro" id="IPR037053">
    <property type="entry name" value="Phage_tail_collar_dom_sf"/>
</dbReference>
<protein>
    <submittedName>
        <fullName evidence="2">Phage tail collar domain containing protein</fullName>
    </submittedName>
</protein>
<accession>A0A6J5SYF9</accession>
<dbReference type="Pfam" id="PF07484">
    <property type="entry name" value="Collar"/>
    <property type="match status" value="1"/>
</dbReference>
<evidence type="ECO:0000313" key="2">
    <source>
        <dbReference type="EMBL" id="CAB4220320.1"/>
    </source>
</evidence>
<reference evidence="2" key="1">
    <citation type="submission" date="2020-05" db="EMBL/GenBank/DDBJ databases">
        <authorList>
            <person name="Chiriac C."/>
            <person name="Salcher M."/>
            <person name="Ghai R."/>
            <person name="Kavagutti S V."/>
        </authorList>
    </citation>
    <scope>NUCLEOTIDE SEQUENCE</scope>
</reference>
<dbReference type="EMBL" id="LR797490">
    <property type="protein sequence ID" value="CAB4220320.1"/>
    <property type="molecule type" value="Genomic_DNA"/>
</dbReference>
<dbReference type="Gene3D" id="3.90.1340.10">
    <property type="entry name" value="Phage tail collar domain"/>
    <property type="match status" value="1"/>
</dbReference>
<gene>
    <name evidence="2" type="ORF">UFOVP1625_12</name>
</gene>